<dbReference type="Pfam" id="PF01820">
    <property type="entry name" value="Dala_Dala_lig_N"/>
    <property type="match status" value="1"/>
</dbReference>
<dbReference type="Gene3D" id="3.40.50.20">
    <property type="match status" value="1"/>
</dbReference>
<evidence type="ECO:0000256" key="3">
    <source>
        <dbReference type="ARBA" id="ARBA00023316"/>
    </source>
</evidence>
<evidence type="ECO:0000313" key="7">
    <source>
        <dbReference type="Proteomes" id="UP000692816"/>
    </source>
</evidence>
<keyword evidence="4" id="KW-0547">Nucleotide-binding</keyword>
<organism evidence="6 7">
    <name type="scientific">Bradyrhizobium quebecense</name>
    <dbReference type="NCBI Taxonomy" id="2748629"/>
    <lineage>
        <taxon>Bacteria</taxon>
        <taxon>Pseudomonadati</taxon>
        <taxon>Pseudomonadota</taxon>
        <taxon>Alphaproteobacteria</taxon>
        <taxon>Hyphomicrobiales</taxon>
        <taxon>Nitrobacteraceae</taxon>
        <taxon>Bradyrhizobium</taxon>
    </lineage>
</organism>
<evidence type="ECO:0000313" key="6">
    <source>
        <dbReference type="EMBL" id="MBO1429458.1"/>
    </source>
</evidence>
<keyword evidence="2 6" id="KW-0436">Ligase</keyword>
<dbReference type="EMBL" id="JAGEPA010000001">
    <property type="protein sequence ID" value="MBO1429458.1"/>
    <property type="molecule type" value="Genomic_DNA"/>
</dbReference>
<feature type="domain" description="ATP-grasp" evidence="5">
    <location>
        <begin position="127"/>
        <end position="320"/>
    </location>
</feature>
<comment type="similarity">
    <text evidence="1">Belongs to the D-alanine--D-alanine ligase family.</text>
</comment>
<comment type="caution">
    <text evidence="6">The sequence shown here is derived from an EMBL/GenBank/DDBJ whole genome shotgun (WGS) entry which is preliminary data.</text>
</comment>
<dbReference type="SUPFAM" id="SSF56059">
    <property type="entry name" value="Glutathione synthetase ATP-binding domain-like"/>
    <property type="match status" value="1"/>
</dbReference>
<dbReference type="Proteomes" id="UP000692816">
    <property type="component" value="Unassembled WGS sequence"/>
</dbReference>
<proteinExistence type="inferred from homology"/>
<keyword evidence="7" id="KW-1185">Reference proteome</keyword>
<dbReference type="RefSeq" id="WP_207831806.1">
    <property type="nucleotide sequence ID" value="NZ_CP088282.1"/>
</dbReference>
<protein>
    <submittedName>
        <fullName evidence="6">D-alanine--D-alanine ligase</fullName>
    </submittedName>
</protein>
<evidence type="ECO:0000256" key="4">
    <source>
        <dbReference type="PROSITE-ProRule" id="PRU00409"/>
    </source>
</evidence>
<reference evidence="6" key="1">
    <citation type="journal article" date="2021" name="Int. J. Syst. Evol. Microbiol.">
        <title>Bradyrhizobium septentrionale sp. nov. (sv. septentrionale) and Bradyrhizobium quebecense sp. nov. (sv. septentrionale) associated with legumes native to Canada possess rearranged symbiosis genes and numerous insertion sequences.</title>
        <authorList>
            <person name="Bromfield E.S.P."/>
            <person name="Cloutier S."/>
        </authorList>
    </citation>
    <scope>NUCLEOTIDE SEQUENCE</scope>
    <source>
        <strain evidence="6">12S5</strain>
    </source>
</reference>
<dbReference type="PANTHER" id="PTHR23132:SF23">
    <property type="entry name" value="D-ALANINE--D-ALANINE LIGASE B"/>
    <property type="match status" value="1"/>
</dbReference>
<dbReference type="InterPro" id="IPR016185">
    <property type="entry name" value="PreATP-grasp_dom_sf"/>
</dbReference>
<dbReference type="PROSITE" id="PS50975">
    <property type="entry name" value="ATP_GRASP"/>
    <property type="match status" value="1"/>
</dbReference>
<dbReference type="Pfam" id="PF07478">
    <property type="entry name" value="Dala_Dala_lig_C"/>
    <property type="match status" value="1"/>
</dbReference>
<sequence length="328" mass="35100">MQVTILFGGTNKERLVSVASAQALHRALPDADLWFWDVDDTVHAVTSEQLLGHTRPFEVDFKPDGRGIALDHALDRAGAEQRVLVLGLHGGRAENGELQGMCEMRGVAFTGSGSASSHLAFDKPSAKRFAAIAGLNAPQGISIAQLDEAFAQHGRLIAKPAKDGSSYGLIFVNAQQDLVAVRNAAKHEDYLIEPFVSGVEATCGVLEQSDGTVFALPPIEIVPAEGGFDYTAKYLLKSTQEICPGRFAPEVSAAIMEHALRAHRALSCTGYSRSDFIVSANGPVYLETNTLPGLTAASLYPKALKAQGIAFADFLRDQIALGRRRARS</sequence>
<evidence type="ECO:0000256" key="2">
    <source>
        <dbReference type="ARBA" id="ARBA00022598"/>
    </source>
</evidence>
<gene>
    <name evidence="6" type="ORF">J4P68_08430</name>
</gene>
<dbReference type="SUPFAM" id="SSF52440">
    <property type="entry name" value="PreATP-grasp domain"/>
    <property type="match status" value="1"/>
</dbReference>
<name>A0ABS3MDD8_9BRAD</name>
<dbReference type="Gene3D" id="3.30.1490.20">
    <property type="entry name" value="ATP-grasp fold, A domain"/>
    <property type="match status" value="1"/>
</dbReference>
<evidence type="ECO:0000259" key="5">
    <source>
        <dbReference type="PROSITE" id="PS50975"/>
    </source>
</evidence>
<accession>A0ABS3MDD8</accession>
<dbReference type="InterPro" id="IPR011127">
    <property type="entry name" value="Dala_Dala_lig_N"/>
</dbReference>
<keyword evidence="4" id="KW-0067">ATP-binding</keyword>
<evidence type="ECO:0000256" key="1">
    <source>
        <dbReference type="ARBA" id="ARBA00010871"/>
    </source>
</evidence>
<dbReference type="InterPro" id="IPR013815">
    <property type="entry name" value="ATP_grasp_subdomain_1"/>
</dbReference>
<dbReference type="InterPro" id="IPR011761">
    <property type="entry name" value="ATP-grasp"/>
</dbReference>
<dbReference type="InterPro" id="IPR011095">
    <property type="entry name" value="Dala_Dala_lig_C"/>
</dbReference>
<dbReference type="Gene3D" id="3.30.470.20">
    <property type="entry name" value="ATP-grasp fold, B domain"/>
    <property type="match status" value="1"/>
</dbReference>
<dbReference type="PANTHER" id="PTHR23132">
    <property type="entry name" value="D-ALANINE--D-ALANINE LIGASE"/>
    <property type="match status" value="1"/>
</dbReference>
<keyword evidence="3" id="KW-0961">Cell wall biogenesis/degradation</keyword>
<dbReference type="GO" id="GO:0016874">
    <property type="term" value="F:ligase activity"/>
    <property type="evidence" value="ECO:0007669"/>
    <property type="project" value="UniProtKB-KW"/>
</dbReference>